<name>A0A4Y6UPT1_SACBS</name>
<dbReference type="KEGG" id="saca:FFV09_01545"/>
<dbReference type="RefSeq" id="WP_141446048.1">
    <property type="nucleotide sequence ID" value="NZ_CP041217.1"/>
</dbReference>
<feature type="compositionally biased region" description="Low complexity" evidence="1">
    <location>
        <begin position="40"/>
        <end position="62"/>
    </location>
</feature>
<evidence type="ECO:0000313" key="3">
    <source>
        <dbReference type="EMBL" id="QDH19659.1"/>
    </source>
</evidence>
<feature type="signal peptide" evidence="2">
    <location>
        <begin position="1"/>
        <end position="28"/>
    </location>
</feature>
<organism evidence="3 4">
    <name type="scientific">Saccharibacillus brassicae</name>
    <dbReference type="NCBI Taxonomy" id="2583377"/>
    <lineage>
        <taxon>Bacteria</taxon>
        <taxon>Bacillati</taxon>
        <taxon>Bacillota</taxon>
        <taxon>Bacilli</taxon>
        <taxon>Bacillales</taxon>
        <taxon>Paenibacillaceae</taxon>
        <taxon>Saccharibacillus</taxon>
    </lineage>
</organism>
<dbReference type="OrthoDB" id="2676474at2"/>
<dbReference type="EMBL" id="CP041217">
    <property type="protein sequence ID" value="QDH19659.1"/>
    <property type="molecule type" value="Genomic_DNA"/>
</dbReference>
<feature type="chain" id="PRO_5039173854" evidence="2">
    <location>
        <begin position="29"/>
        <end position="401"/>
    </location>
</feature>
<evidence type="ECO:0000313" key="4">
    <source>
        <dbReference type="Proteomes" id="UP000316968"/>
    </source>
</evidence>
<sequence length="401" mass="41852">MDNKKTGQSKKWPIAVLATVVVAGSAYALPKVFADAPSETTQSASAPQTAAKQTAPAATKLSASQTSASSAAASALTPVPVRSASGSTARNAEVVLPVVSVDPKKASAGVSRVALIELQIMSLRTEKLLALGLSEKQSVKLIEARNRANEVSSDLNAPADRVFSASRKLEEAVDRYNDEAIRGANAVTNLLAQARTEILGGRSESALDASGRLALQGLTEAQSRLKADSSEAGALSAYKHFLLRSAEANDIQSFDPASYSTALTQYEANIKARTEAAGSYAKSANKLDKAYRTSAASLKAAIERSTGKNALDAAQASVKVTYEALNEGLTLAQDIQTAEPLLDSPAGKEKGQYGASKIGTLKRAIGKAERALETSKTTEPLNQARKALAAAVTEFKNSRNS</sequence>
<protein>
    <submittedName>
        <fullName evidence="3">Uncharacterized protein</fullName>
    </submittedName>
</protein>
<evidence type="ECO:0000256" key="2">
    <source>
        <dbReference type="SAM" id="SignalP"/>
    </source>
</evidence>
<dbReference type="AlphaFoldDB" id="A0A4Y6UPT1"/>
<feature type="region of interest" description="Disordered" evidence="1">
    <location>
        <begin position="38"/>
        <end position="62"/>
    </location>
</feature>
<reference evidence="3 4" key="1">
    <citation type="submission" date="2019-06" db="EMBL/GenBank/DDBJ databases">
        <title>Saccharibacillus brassicae sp. nov., an endophytic bacterium isolated from Chinese cabbage seeds (Brassica pekinensis).</title>
        <authorList>
            <person name="Jiang L."/>
            <person name="Lee J."/>
            <person name="Kim S.W."/>
        </authorList>
    </citation>
    <scope>NUCLEOTIDE SEQUENCE [LARGE SCALE GENOMIC DNA]</scope>
    <source>
        <strain evidence="4">KCTC 43072 / ATSA2</strain>
    </source>
</reference>
<accession>A0A4Y6UPT1</accession>
<dbReference type="Proteomes" id="UP000316968">
    <property type="component" value="Chromosome"/>
</dbReference>
<proteinExistence type="predicted"/>
<dbReference type="Gene3D" id="1.20.1270.90">
    <property type="entry name" value="AF1782-like"/>
    <property type="match status" value="1"/>
</dbReference>
<evidence type="ECO:0000256" key="1">
    <source>
        <dbReference type="SAM" id="MobiDB-lite"/>
    </source>
</evidence>
<keyword evidence="2" id="KW-0732">Signal</keyword>
<gene>
    <name evidence="3" type="ORF">FFV09_01545</name>
</gene>
<keyword evidence="4" id="KW-1185">Reference proteome</keyword>